<dbReference type="SMART" id="SM00388">
    <property type="entry name" value="HisKA"/>
    <property type="match status" value="1"/>
</dbReference>
<dbReference type="Pfam" id="PF00672">
    <property type="entry name" value="HAMP"/>
    <property type="match status" value="1"/>
</dbReference>
<feature type="domain" description="HAMP" evidence="14">
    <location>
        <begin position="359"/>
        <end position="412"/>
    </location>
</feature>
<keyword evidence="6" id="KW-0808">Transferase</keyword>
<evidence type="ECO:0000256" key="1">
    <source>
        <dbReference type="ARBA" id="ARBA00000085"/>
    </source>
</evidence>
<dbReference type="SUPFAM" id="SSF158472">
    <property type="entry name" value="HAMP domain-like"/>
    <property type="match status" value="1"/>
</dbReference>
<gene>
    <name evidence="15" type="ORF">CEW83_13440</name>
</gene>
<dbReference type="Proteomes" id="UP000244930">
    <property type="component" value="Chromosome"/>
</dbReference>
<dbReference type="SUPFAM" id="SSF47384">
    <property type="entry name" value="Homodimeric domain of signal transducing histidine kinase"/>
    <property type="match status" value="1"/>
</dbReference>
<keyword evidence="8 15" id="KW-0418">Kinase</keyword>
<evidence type="ECO:0000259" key="13">
    <source>
        <dbReference type="PROSITE" id="PS50109"/>
    </source>
</evidence>
<dbReference type="CDD" id="cd06225">
    <property type="entry name" value="HAMP"/>
    <property type="match status" value="1"/>
</dbReference>
<dbReference type="Pfam" id="PF02518">
    <property type="entry name" value="HATPase_c"/>
    <property type="match status" value="1"/>
</dbReference>
<evidence type="ECO:0000256" key="2">
    <source>
        <dbReference type="ARBA" id="ARBA00004651"/>
    </source>
</evidence>
<feature type="transmembrane region" description="Helical" evidence="12">
    <location>
        <begin position="21"/>
        <end position="44"/>
    </location>
</feature>
<evidence type="ECO:0000259" key="14">
    <source>
        <dbReference type="PROSITE" id="PS50885"/>
    </source>
</evidence>
<dbReference type="SUPFAM" id="SSF103190">
    <property type="entry name" value="Sensory domain-like"/>
    <property type="match status" value="1"/>
</dbReference>
<evidence type="ECO:0000256" key="11">
    <source>
        <dbReference type="SAM" id="Coils"/>
    </source>
</evidence>
<evidence type="ECO:0000256" key="7">
    <source>
        <dbReference type="ARBA" id="ARBA00022692"/>
    </source>
</evidence>
<dbReference type="PRINTS" id="PR00344">
    <property type="entry name" value="BCTRLSENSOR"/>
</dbReference>
<evidence type="ECO:0000256" key="5">
    <source>
        <dbReference type="ARBA" id="ARBA00022553"/>
    </source>
</evidence>
<dbReference type="Pfam" id="PF00512">
    <property type="entry name" value="HisKA"/>
    <property type="match status" value="1"/>
</dbReference>
<organism evidence="15 16">
    <name type="scientific">Parazoarcus communis</name>
    <dbReference type="NCBI Taxonomy" id="41977"/>
    <lineage>
        <taxon>Bacteria</taxon>
        <taxon>Pseudomonadati</taxon>
        <taxon>Pseudomonadota</taxon>
        <taxon>Betaproteobacteria</taxon>
        <taxon>Rhodocyclales</taxon>
        <taxon>Zoogloeaceae</taxon>
        <taxon>Parazoarcus</taxon>
    </lineage>
</organism>
<proteinExistence type="predicted"/>
<feature type="domain" description="Histidine kinase" evidence="13">
    <location>
        <begin position="461"/>
        <end position="676"/>
    </location>
</feature>
<reference evidence="15 16" key="1">
    <citation type="submission" date="2017-06" db="EMBL/GenBank/DDBJ databases">
        <title>Azoarcus.</title>
        <authorList>
            <person name="Woo J.-H."/>
            <person name="Kim H.-S."/>
        </authorList>
    </citation>
    <scope>NUCLEOTIDE SEQUENCE [LARGE SCALE GENOMIC DNA]</scope>
    <source>
        <strain evidence="15 16">TSPY31</strain>
    </source>
</reference>
<keyword evidence="7 12" id="KW-0812">Transmembrane</keyword>
<dbReference type="GO" id="GO:0005886">
    <property type="term" value="C:plasma membrane"/>
    <property type="evidence" value="ECO:0007669"/>
    <property type="project" value="UniProtKB-SubCell"/>
</dbReference>
<keyword evidence="5" id="KW-0597">Phosphoprotein</keyword>
<feature type="coiled-coil region" evidence="11">
    <location>
        <begin position="404"/>
        <end position="452"/>
    </location>
</feature>
<evidence type="ECO:0000313" key="15">
    <source>
        <dbReference type="EMBL" id="AWI76100.1"/>
    </source>
</evidence>
<evidence type="ECO:0000256" key="8">
    <source>
        <dbReference type="ARBA" id="ARBA00022777"/>
    </source>
</evidence>
<keyword evidence="9 12" id="KW-1133">Transmembrane helix</keyword>
<dbReference type="InterPro" id="IPR003594">
    <property type="entry name" value="HATPase_dom"/>
</dbReference>
<evidence type="ECO:0000256" key="6">
    <source>
        <dbReference type="ARBA" id="ARBA00022679"/>
    </source>
</evidence>
<dbReference type="PANTHER" id="PTHR43065">
    <property type="entry name" value="SENSOR HISTIDINE KINASE"/>
    <property type="match status" value="1"/>
</dbReference>
<keyword evidence="16" id="KW-1185">Reference proteome</keyword>
<dbReference type="Gene3D" id="6.10.340.10">
    <property type="match status" value="1"/>
</dbReference>
<evidence type="ECO:0000256" key="12">
    <source>
        <dbReference type="SAM" id="Phobius"/>
    </source>
</evidence>
<feature type="transmembrane region" description="Helical" evidence="12">
    <location>
        <begin position="334"/>
        <end position="358"/>
    </location>
</feature>
<dbReference type="InterPro" id="IPR036890">
    <property type="entry name" value="HATPase_C_sf"/>
</dbReference>
<sequence>MQVPRFLRPPLAYFLGSVRAKLLFLVLAPLMLGFPIMMGLTWYWSHTYYHKLLVFKVGSDLVTANEYFDRVVEGVGTRISALATSRQLAQALADGGAGVLLKAEQGELVLDFINVLDVNGRVLHSTGHLPAGAERGEWAIVSRAIREGAGERSVVEVFSADALAAISPELRDRARLALVDTPRAAPDSRTREDRGMVIHAAAPVFDARGNLVGVIEGGVLLNGNLGIVDTINAIVYREDSLPLGSKGTATLFLGDARIATNVRLFEGERALGTRASAEVSKHVLTDGKPWLERAFVVNDWYVSGYEPIVDSQGTRVGMLYVGFLEAPFSAAKTVALLVIFCLFLAISIIGAVWSLHWARSIFRPIERMHGAIRSIGRGDNSARVGPVDSRDELGLLAREFDRLLDVLALKRDQLEQLAASLDRKVEARTRDLETANTELRAAQRQLLMSEKLAAIGELTAGVAHEISNPTAVIQGNLDLLREELGPQAAPVMSEIRLIDEQVNRIRLIVTKLLQFARPGEFAGYVETVDPATVIADCLVLTRQHLTSRGVKVVQHLQTTRRVEINTQELQQVLINLIVNAVQAMPDGGTLTLSSTPWDEHDMPCGVCITVSDTGQGIREDDLARIFDPFFTTKKTQGTGLGLSISYSLIERYGGHITVDSIYGKGAAFTLWIRAEPMYRNEHAEAARNSGG</sequence>
<dbReference type="CDD" id="cd00082">
    <property type="entry name" value="HisKA"/>
    <property type="match status" value="1"/>
</dbReference>
<dbReference type="Gene3D" id="3.30.565.10">
    <property type="entry name" value="Histidine kinase-like ATPase, C-terminal domain"/>
    <property type="match status" value="1"/>
</dbReference>
<dbReference type="SUPFAM" id="SSF55874">
    <property type="entry name" value="ATPase domain of HSP90 chaperone/DNA topoisomerase II/histidine kinase"/>
    <property type="match status" value="1"/>
</dbReference>
<dbReference type="PROSITE" id="PS50109">
    <property type="entry name" value="HIS_KIN"/>
    <property type="match status" value="1"/>
</dbReference>
<accession>A0A2U8GRI8</accession>
<dbReference type="AlphaFoldDB" id="A0A2U8GRI8"/>
<dbReference type="KEGG" id="acom:CEW83_13440"/>
<dbReference type="InterPro" id="IPR004358">
    <property type="entry name" value="Sig_transdc_His_kin-like_C"/>
</dbReference>
<evidence type="ECO:0000256" key="9">
    <source>
        <dbReference type="ARBA" id="ARBA00022989"/>
    </source>
</evidence>
<dbReference type="EC" id="2.7.13.3" evidence="3"/>
<dbReference type="SMART" id="SM00387">
    <property type="entry name" value="HATPase_c"/>
    <property type="match status" value="1"/>
</dbReference>
<evidence type="ECO:0000313" key="16">
    <source>
        <dbReference type="Proteomes" id="UP000244930"/>
    </source>
</evidence>
<dbReference type="Pfam" id="PF17202">
    <property type="entry name" value="sCache_3_3"/>
    <property type="match status" value="1"/>
</dbReference>
<comment type="catalytic activity">
    <reaction evidence="1">
        <text>ATP + protein L-histidine = ADP + protein N-phospho-L-histidine.</text>
        <dbReference type="EC" id="2.7.13.3"/>
    </reaction>
</comment>
<keyword evidence="10 12" id="KW-0472">Membrane</keyword>
<comment type="subcellular location">
    <subcellularLocation>
        <location evidence="2">Cell membrane</location>
        <topology evidence="2">Multi-pass membrane protein</topology>
    </subcellularLocation>
</comment>
<dbReference type="InterPro" id="IPR036097">
    <property type="entry name" value="HisK_dim/P_sf"/>
</dbReference>
<evidence type="ECO:0000256" key="4">
    <source>
        <dbReference type="ARBA" id="ARBA00022475"/>
    </source>
</evidence>
<dbReference type="RefSeq" id="WP_108949803.1">
    <property type="nucleotide sequence ID" value="NZ_CP022187.1"/>
</dbReference>
<dbReference type="InterPro" id="IPR003661">
    <property type="entry name" value="HisK_dim/P_dom"/>
</dbReference>
<keyword evidence="11" id="KW-0175">Coiled coil</keyword>
<dbReference type="EMBL" id="CP022187">
    <property type="protein sequence ID" value="AWI76100.1"/>
    <property type="molecule type" value="Genomic_DNA"/>
</dbReference>
<dbReference type="InterPro" id="IPR029151">
    <property type="entry name" value="Sensor-like_sf"/>
</dbReference>
<evidence type="ECO:0000256" key="3">
    <source>
        <dbReference type="ARBA" id="ARBA00012438"/>
    </source>
</evidence>
<dbReference type="PANTHER" id="PTHR43065:SF22">
    <property type="entry name" value="HISTIDINE KINASE"/>
    <property type="match status" value="1"/>
</dbReference>
<dbReference type="PROSITE" id="PS50885">
    <property type="entry name" value="HAMP"/>
    <property type="match status" value="1"/>
</dbReference>
<dbReference type="InterPro" id="IPR005467">
    <property type="entry name" value="His_kinase_dom"/>
</dbReference>
<dbReference type="InterPro" id="IPR033463">
    <property type="entry name" value="sCache_3"/>
</dbReference>
<dbReference type="InterPro" id="IPR003660">
    <property type="entry name" value="HAMP_dom"/>
</dbReference>
<keyword evidence="4" id="KW-1003">Cell membrane</keyword>
<dbReference type="SMART" id="SM00304">
    <property type="entry name" value="HAMP"/>
    <property type="match status" value="1"/>
</dbReference>
<dbReference type="Gene3D" id="1.10.287.130">
    <property type="match status" value="1"/>
</dbReference>
<protein>
    <recommendedName>
        <fullName evidence="3">histidine kinase</fullName>
        <ecNumber evidence="3">2.7.13.3</ecNumber>
    </recommendedName>
</protein>
<dbReference type="GO" id="GO:0000155">
    <property type="term" value="F:phosphorelay sensor kinase activity"/>
    <property type="evidence" value="ECO:0007669"/>
    <property type="project" value="InterPro"/>
</dbReference>
<evidence type="ECO:0000256" key="10">
    <source>
        <dbReference type="ARBA" id="ARBA00023136"/>
    </source>
</evidence>
<name>A0A2U8GRI8_9RHOO</name>